<feature type="non-terminal residue" evidence="1">
    <location>
        <position position="1"/>
    </location>
</feature>
<comment type="caution">
    <text evidence="1">The sequence shown here is derived from an EMBL/GenBank/DDBJ whole genome shotgun (WGS) entry which is preliminary data.</text>
</comment>
<name>A0AAD7ZCT8_DIPPU</name>
<feature type="non-terminal residue" evidence="1">
    <location>
        <position position="50"/>
    </location>
</feature>
<gene>
    <name evidence="1" type="ORF">L9F63_025190</name>
</gene>
<dbReference type="Proteomes" id="UP001233999">
    <property type="component" value="Unassembled WGS sequence"/>
</dbReference>
<dbReference type="AlphaFoldDB" id="A0AAD7ZCT8"/>
<organism evidence="1 2">
    <name type="scientific">Diploptera punctata</name>
    <name type="common">Pacific beetle cockroach</name>
    <dbReference type="NCBI Taxonomy" id="6984"/>
    <lineage>
        <taxon>Eukaryota</taxon>
        <taxon>Metazoa</taxon>
        <taxon>Ecdysozoa</taxon>
        <taxon>Arthropoda</taxon>
        <taxon>Hexapoda</taxon>
        <taxon>Insecta</taxon>
        <taxon>Pterygota</taxon>
        <taxon>Neoptera</taxon>
        <taxon>Polyneoptera</taxon>
        <taxon>Dictyoptera</taxon>
        <taxon>Blattodea</taxon>
        <taxon>Blaberoidea</taxon>
        <taxon>Blaberidae</taxon>
        <taxon>Diplopterinae</taxon>
        <taxon>Diploptera</taxon>
    </lineage>
</organism>
<accession>A0AAD7ZCT8</accession>
<proteinExistence type="predicted"/>
<evidence type="ECO:0000313" key="2">
    <source>
        <dbReference type="Proteomes" id="UP001233999"/>
    </source>
</evidence>
<dbReference type="EMBL" id="JASPKZ010009173">
    <property type="protein sequence ID" value="KAJ9577951.1"/>
    <property type="molecule type" value="Genomic_DNA"/>
</dbReference>
<protein>
    <submittedName>
        <fullName evidence="1">Uncharacterized protein</fullName>
    </submittedName>
</protein>
<evidence type="ECO:0000313" key="1">
    <source>
        <dbReference type="EMBL" id="KAJ9577951.1"/>
    </source>
</evidence>
<reference evidence="1" key="1">
    <citation type="journal article" date="2023" name="IScience">
        <title>Live-bearing cockroach genome reveals convergent evolutionary mechanisms linked to viviparity in insects and beyond.</title>
        <authorList>
            <person name="Fouks B."/>
            <person name="Harrison M.C."/>
            <person name="Mikhailova A.A."/>
            <person name="Marchal E."/>
            <person name="English S."/>
            <person name="Carruthers M."/>
            <person name="Jennings E.C."/>
            <person name="Chiamaka E.L."/>
            <person name="Frigard R.A."/>
            <person name="Pippel M."/>
            <person name="Attardo G.M."/>
            <person name="Benoit J.B."/>
            <person name="Bornberg-Bauer E."/>
            <person name="Tobe S.S."/>
        </authorList>
    </citation>
    <scope>NUCLEOTIDE SEQUENCE</scope>
    <source>
        <strain evidence="1">Stay&amp;Tobe</strain>
    </source>
</reference>
<keyword evidence="2" id="KW-1185">Reference proteome</keyword>
<reference evidence="1" key="2">
    <citation type="submission" date="2023-05" db="EMBL/GenBank/DDBJ databases">
        <authorList>
            <person name="Fouks B."/>
        </authorList>
    </citation>
    <scope>NUCLEOTIDE SEQUENCE</scope>
    <source>
        <strain evidence="1">Stay&amp;Tobe</strain>
        <tissue evidence="1">Testes</tissue>
    </source>
</reference>
<sequence length="50" mass="5238">ISLKFKDGAGSRCGVRGAGCGVRSNGAESDIVTHKIVNARPYAMNQNSMI</sequence>